<feature type="region of interest" description="Disordered" evidence="1">
    <location>
        <begin position="325"/>
        <end position="378"/>
    </location>
</feature>
<feature type="region of interest" description="Disordered" evidence="1">
    <location>
        <begin position="924"/>
        <end position="1123"/>
    </location>
</feature>
<feature type="region of interest" description="Disordered" evidence="1">
    <location>
        <begin position="54"/>
        <end position="76"/>
    </location>
</feature>
<dbReference type="RefSeq" id="XP_005368031.2">
    <property type="nucleotide sequence ID" value="XM_005367974.3"/>
</dbReference>
<feature type="region of interest" description="Disordered" evidence="1">
    <location>
        <begin position="738"/>
        <end position="758"/>
    </location>
</feature>
<feature type="region of interest" description="Disordered" evidence="1">
    <location>
        <begin position="845"/>
        <end position="879"/>
    </location>
</feature>
<feature type="compositionally biased region" description="Basic and acidic residues" evidence="1">
    <location>
        <begin position="947"/>
        <end position="956"/>
    </location>
</feature>
<feature type="compositionally biased region" description="Acidic residues" evidence="1">
    <location>
        <begin position="475"/>
        <end position="489"/>
    </location>
</feature>
<feature type="compositionally biased region" description="Polar residues" evidence="1">
    <location>
        <begin position="1057"/>
        <end position="1073"/>
    </location>
</feature>
<feature type="compositionally biased region" description="Basic and acidic residues" evidence="1">
    <location>
        <begin position="533"/>
        <end position="544"/>
    </location>
</feature>
<feature type="region of interest" description="Disordered" evidence="1">
    <location>
        <begin position="459"/>
        <end position="600"/>
    </location>
</feature>
<sequence length="1284" mass="140210">MGCTPSHSVLVNSVAKSGIQFFKKPKAILPEGQRDRQKCPIPLLVQSSTFCDPGWDPHLGQRPAEESASSKKPQTMAEGLCQLTEDTEGPIPESQRFQLNIPQSRTAVDMSFRTDDSLGIQEADSAWRESEENIPQETSKWDNKPRCHQSDNQSHCYQTIPESKGQVDFPEPLVKAHQHTYAYLHASLSRYEAILHLVQQASHTRELLQPMLSFLLLCFQEVSQLLGEISKDGEVLLQEVRGDLALPSRTGEPWEQPDLLQQLLQYTVNKLQVVHGTVADLTGTLLESSSSCLSTAASHLKGKLSTQRGIDEGLLKALEQLESLTTGHSDPGLPGPPLCSEDSGIGADNESVQSMEKLSKQTSWDLAAEPGEGKPGTAPQVEVRVAGHAWQKGPCWTGSDRHQDCPLSKPRIAKVQPVAQDKARHSHASSTSSEAVTSRPPEAAKSILQNSLGFETPVQTHFSQSSGLVDAPSLSEDEDSSPEEEDEVSSTDLHAEQQKASPPRPRSSPPTRENLFQPYSRKLRSPQAQEMILKMKEAISERIKFVPVPSRPQDWDEEEEGTTIVPPRPNTACGSRRAPERQRRSQSEGSLKSHMEDPTLQELKRVQTDLSRRLEVFYALGHTRQGQNRKQLLQSRTSVLWPPSNCRVSPGSTISKFKASLTKNFSILPNQDKSILQRGGHLSDREQPCQKKAGKLPNAIFCGEKNSGVPRNTEWDIRDCPTRTSVKKLIEAFSPNESLRTPRDSRNMGSSPGHRKWGVPAIPPRFPVYRGLAPLYAKPQISPTAGREPLRVSMGWRHSAPFPPFPSLPTAEASNSEDSSWEAEDLENLPPPPLEILMDKSFTALEHPESSQPARSPVDETLVPGLQEAGPPRKTWASPKLRASMSPMDLLPSKSTGSSLRLHSTGLGIIRNVGNSRKLTLGLNSQQAVSSSPEAEDGAQIQVPEEDAAKLSEHGQKANPWHHPKPTSGQSKTWEPSLARSSQGPHTPEASRKGPERSPPGIRKPSPTRAQRASPGDRRLQSLPSSRGLSQPGLPAVLSSPSPPLSPRTLSPPAIKKSTSPPCGYLQLNQAQESPPVHRTETNTSSSASSSSPSASASQGSKETSHFEDGEATMTKTPRNKCSIFYPSASSQFEAKSSFSLSLPRTLPEPGGPNRAPTGGWRGSSGSRPRADPQRRTTLSTLNPLPFIRRTASERQRQQAHPLQLPGCSWESHPCQSSGGGGSSSSEESPKQEPPPWNNSCAPELQGSGTKWASPLELCVLGHGLQPEARISRNQDRAQPESQH</sequence>
<feature type="region of interest" description="Disordered" evidence="1">
    <location>
        <begin position="125"/>
        <end position="147"/>
    </location>
</feature>
<name>A0ABM0LKJ8_MICOH</name>
<evidence type="ECO:0000313" key="2">
    <source>
        <dbReference type="Proteomes" id="UP000694915"/>
    </source>
</evidence>
<feature type="compositionally biased region" description="Polar residues" evidence="1">
    <location>
        <begin position="924"/>
        <end position="933"/>
    </location>
</feature>
<dbReference type="PANTHER" id="PTHR22017">
    <property type="entry name" value="PHOTORECEPTOR CILIUM ACTIN REGULATOR"/>
    <property type="match status" value="1"/>
</dbReference>
<accession>A0ABM0LKJ8</accession>
<organism evidence="2 3">
    <name type="scientific">Microtus ochrogaster</name>
    <name type="common">Prairie vole</name>
    <dbReference type="NCBI Taxonomy" id="79684"/>
    <lineage>
        <taxon>Eukaryota</taxon>
        <taxon>Metazoa</taxon>
        <taxon>Chordata</taxon>
        <taxon>Craniata</taxon>
        <taxon>Vertebrata</taxon>
        <taxon>Euteleostomi</taxon>
        <taxon>Mammalia</taxon>
        <taxon>Eutheria</taxon>
        <taxon>Euarchontoglires</taxon>
        <taxon>Glires</taxon>
        <taxon>Rodentia</taxon>
        <taxon>Myomorpha</taxon>
        <taxon>Muroidea</taxon>
        <taxon>Cricetidae</taxon>
        <taxon>Arvicolinae</taxon>
        <taxon>Microtus</taxon>
    </lineage>
</organism>
<gene>
    <name evidence="3" type="primary">Pcare</name>
</gene>
<feature type="compositionally biased region" description="Basic and acidic residues" evidence="1">
    <location>
        <begin position="577"/>
        <end position="600"/>
    </location>
</feature>
<dbReference type="Proteomes" id="UP000694915">
    <property type="component" value="Unplaced"/>
</dbReference>
<reference evidence="3" key="1">
    <citation type="submission" date="2025-08" db="UniProtKB">
        <authorList>
            <consortium name="RefSeq"/>
        </authorList>
    </citation>
    <scope>IDENTIFICATION</scope>
</reference>
<dbReference type="GeneID" id="101992263"/>
<feature type="region of interest" description="Disordered" evidence="1">
    <location>
        <begin position="1135"/>
        <end position="1249"/>
    </location>
</feature>
<keyword evidence="2" id="KW-1185">Reference proteome</keyword>
<feature type="region of interest" description="Disordered" evidence="1">
    <location>
        <begin position="803"/>
        <end position="826"/>
    </location>
</feature>
<dbReference type="InterPro" id="IPR029352">
    <property type="entry name" value="PCARE"/>
</dbReference>
<evidence type="ECO:0000313" key="3">
    <source>
        <dbReference type="RefSeq" id="XP_005368031.2"/>
    </source>
</evidence>
<proteinExistence type="predicted"/>
<feature type="region of interest" description="Disordered" evidence="1">
    <location>
        <begin position="416"/>
        <end position="442"/>
    </location>
</feature>
<protein>
    <submittedName>
        <fullName evidence="3">Photoreceptor cilium actin regulator</fullName>
    </submittedName>
</protein>
<dbReference type="PANTHER" id="PTHR22017:SF0">
    <property type="entry name" value="PHOTORECEPTOR CILIUM ACTIN REGULATOR"/>
    <property type="match status" value="1"/>
</dbReference>
<feature type="compositionally biased region" description="Polar residues" evidence="1">
    <location>
        <begin position="967"/>
        <end position="985"/>
    </location>
</feature>
<dbReference type="Pfam" id="PF15449">
    <property type="entry name" value="Retinal"/>
    <property type="match status" value="1"/>
</dbReference>
<evidence type="ECO:0000256" key="1">
    <source>
        <dbReference type="SAM" id="MobiDB-lite"/>
    </source>
</evidence>
<feature type="compositionally biased region" description="Polar residues" evidence="1">
    <location>
        <begin position="350"/>
        <end position="364"/>
    </location>
</feature>
<feature type="compositionally biased region" description="Low complexity" evidence="1">
    <location>
        <begin position="1085"/>
        <end position="1098"/>
    </location>
</feature>